<dbReference type="Pfam" id="PF00646">
    <property type="entry name" value="F-box"/>
    <property type="match status" value="1"/>
</dbReference>
<dbReference type="InterPro" id="IPR036047">
    <property type="entry name" value="F-box-like_dom_sf"/>
</dbReference>
<dbReference type="Proteomes" id="UP000029121">
    <property type="component" value="Unassembled WGS sequence"/>
</dbReference>
<dbReference type="InterPro" id="IPR001810">
    <property type="entry name" value="F-box_dom"/>
</dbReference>
<keyword evidence="3" id="KW-1185">Reference proteome</keyword>
<dbReference type="eggNOG" id="ENOG502R281">
    <property type="taxonomic scope" value="Eukaryota"/>
</dbReference>
<evidence type="ECO:0000313" key="2">
    <source>
        <dbReference type="EMBL" id="EOA21761.1"/>
    </source>
</evidence>
<dbReference type="PANTHER" id="PTHR44586">
    <property type="entry name" value="F-BOX DOMAIN CONTAINING PROTEIN, EXPRESSED"/>
    <property type="match status" value="1"/>
</dbReference>
<evidence type="ECO:0000313" key="3">
    <source>
        <dbReference type="Proteomes" id="UP000029121"/>
    </source>
</evidence>
<gene>
    <name evidence="2" type="ORF">CARUB_v10002216mg</name>
</gene>
<reference evidence="3" key="1">
    <citation type="journal article" date="2013" name="Nat. Genet.">
        <title>The Capsella rubella genome and the genomic consequences of rapid mating system evolution.</title>
        <authorList>
            <person name="Slotte T."/>
            <person name="Hazzouri K.M."/>
            <person name="Agren J.A."/>
            <person name="Koenig D."/>
            <person name="Maumus F."/>
            <person name="Guo Y.L."/>
            <person name="Steige K."/>
            <person name="Platts A.E."/>
            <person name="Escobar J.S."/>
            <person name="Newman L.K."/>
            <person name="Wang W."/>
            <person name="Mandakova T."/>
            <person name="Vello E."/>
            <person name="Smith L.M."/>
            <person name="Henz S.R."/>
            <person name="Steffen J."/>
            <person name="Takuno S."/>
            <person name="Brandvain Y."/>
            <person name="Coop G."/>
            <person name="Andolfatto P."/>
            <person name="Hu T.T."/>
            <person name="Blanchette M."/>
            <person name="Clark R.M."/>
            <person name="Quesneville H."/>
            <person name="Nordborg M."/>
            <person name="Gaut B.S."/>
            <person name="Lysak M.A."/>
            <person name="Jenkins J."/>
            <person name="Grimwood J."/>
            <person name="Chapman J."/>
            <person name="Prochnik S."/>
            <person name="Shu S."/>
            <person name="Rokhsar D."/>
            <person name="Schmutz J."/>
            <person name="Weigel D."/>
            <person name="Wright S.I."/>
        </authorList>
    </citation>
    <scope>NUCLEOTIDE SEQUENCE [LARGE SCALE GENOMIC DNA]</scope>
    <source>
        <strain evidence="3">cv. Monte Gargano</strain>
    </source>
</reference>
<dbReference type="Gene3D" id="1.20.1280.50">
    <property type="match status" value="1"/>
</dbReference>
<name>R0FI96_9BRAS</name>
<sequence>MDSETQQTTVIQETLVGEANVKETETGKSMETPTSWSELPIDMLRSVFSRLALADFHRAKIVCSSWHSCSKVSLPRKSGPWLFLSLEDGDCAVYNPEEDRVYRRKRVFSGTRIQANVSYREEDSSSSISGKSLEVAVSTSA</sequence>
<evidence type="ECO:0000259" key="1">
    <source>
        <dbReference type="Pfam" id="PF00646"/>
    </source>
</evidence>
<dbReference type="EMBL" id="KB870810">
    <property type="protein sequence ID" value="EOA21761.1"/>
    <property type="molecule type" value="Genomic_DNA"/>
</dbReference>
<protein>
    <recommendedName>
        <fullName evidence="1">F-box domain-containing protein</fullName>
    </recommendedName>
</protein>
<dbReference type="AlphaFoldDB" id="R0FI96"/>
<accession>R0FI96</accession>
<feature type="domain" description="F-box" evidence="1">
    <location>
        <begin position="36"/>
        <end position="71"/>
    </location>
</feature>
<dbReference type="PANTHER" id="PTHR44586:SF25">
    <property type="entry name" value="(WILD MALAYSIAN BANANA) HYPOTHETICAL PROTEIN"/>
    <property type="match status" value="1"/>
</dbReference>
<proteinExistence type="predicted"/>
<organism evidence="2 3">
    <name type="scientific">Capsella rubella</name>
    <dbReference type="NCBI Taxonomy" id="81985"/>
    <lineage>
        <taxon>Eukaryota</taxon>
        <taxon>Viridiplantae</taxon>
        <taxon>Streptophyta</taxon>
        <taxon>Embryophyta</taxon>
        <taxon>Tracheophyta</taxon>
        <taxon>Spermatophyta</taxon>
        <taxon>Magnoliopsida</taxon>
        <taxon>eudicotyledons</taxon>
        <taxon>Gunneridae</taxon>
        <taxon>Pentapetalae</taxon>
        <taxon>rosids</taxon>
        <taxon>malvids</taxon>
        <taxon>Brassicales</taxon>
        <taxon>Brassicaceae</taxon>
        <taxon>Camelineae</taxon>
        <taxon>Capsella</taxon>
    </lineage>
</organism>
<dbReference type="SUPFAM" id="SSF81383">
    <property type="entry name" value="F-box domain"/>
    <property type="match status" value="1"/>
</dbReference>